<dbReference type="AlphaFoldDB" id="A0AAN8S366"/>
<comment type="caution">
    <text evidence="2">The sequence shown here is derived from an EMBL/GenBank/DDBJ whole genome shotgun (WGS) entry which is preliminary data.</text>
</comment>
<organism evidence="2 3">
    <name type="scientific">Arthrobotrys conoides</name>
    <dbReference type="NCBI Taxonomy" id="74498"/>
    <lineage>
        <taxon>Eukaryota</taxon>
        <taxon>Fungi</taxon>
        <taxon>Dikarya</taxon>
        <taxon>Ascomycota</taxon>
        <taxon>Pezizomycotina</taxon>
        <taxon>Orbiliomycetes</taxon>
        <taxon>Orbiliales</taxon>
        <taxon>Orbiliaceae</taxon>
        <taxon>Arthrobotrys</taxon>
    </lineage>
</organism>
<reference evidence="2 3" key="1">
    <citation type="submission" date="2019-10" db="EMBL/GenBank/DDBJ databases">
        <authorList>
            <person name="Palmer J.M."/>
        </authorList>
    </citation>
    <scope>NUCLEOTIDE SEQUENCE [LARGE SCALE GENOMIC DNA]</scope>
    <source>
        <strain evidence="2 3">TWF506</strain>
    </source>
</reference>
<dbReference type="Proteomes" id="UP001307849">
    <property type="component" value="Unassembled WGS sequence"/>
</dbReference>
<evidence type="ECO:0000313" key="3">
    <source>
        <dbReference type="Proteomes" id="UP001307849"/>
    </source>
</evidence>
<accession>A0AAN8S366</accession>
<keyword evidence="3" id="KW-1185">Reference proteome</keyword>
<protein>
    <submittedName>
        <fullName evidence="2">Uncharacterized protein</fullName>
    </submittedName>
</protein>
<name>A0AAN8S366_9PEZI</name>
<dbReference type="EMBL" id="JAVHJM010000002">
    <property type="protein sequence ID" value="KAK6518291.1"/>
    <property type="molecule type" value="Genomic_DNA"/>
</dbReference>
<sequence>MATLPGFSSLDGIQTTQSIPHVPKPRLGRQNNMTITHVSAAFSDEYWHQEQGARNGISLMRNILAIIQEILEIVLDEYEDQFSKKFPTYLRQSVSLKKAIQNRFFELLEIHQFENEGDRPLIREMMKATESSDIIEQSESRHWLFEYCMRRITENRTARERNGTRKIHRGVAYWEDKSGGSSQIYQ</sequence>
<gene>
    <name evidence="2" type="ORF">TWF506_005451</name>
</gene>
<proteinExistence type="predicted"/>
<feature type="region of interest" description="Disordered" evidence="1">
    <location>
        <begin position="1"/>
        <end position="29"/>
    </location>
</feature>
<evidence type="ECO:0000256" key="1">
    <source>
        <dbReference type="SAM" id="MobiDB-lite"/>
    </source>
</evidence>
<evidence type="ECO:0000313" key="2">
    <source>
        <dbReference type="EMBL" id="KAK6518291.1"/>
    </source>
</evidence>